<evidence type="ECO:0000256" key="2">
    <source>
        <dbReference type="ARBA" id="ARBA00007171"/>
    </source>
</evidence>
<proteinExistence type="inferred from homology"/>
<evidence type="ECO:0000313" key="14">
    <source>
        <dbReference type="Proteomes" id="UP000032287"/>
    </source>
</evidence>
<keyword evidence="6" id="KW-0573">Peptidoglycan synthesis</keyword>
<dbReference type="GO" id="GO:0071555">
    <property type="term" value="P:cell wall organization"/>
    <property type="evidence" value="ECO:0007669"/>
    <property type="project" value="UniProtKB-KW"/>
</dbReference>
<organism evidence="13 14">
    <name type="scientific">Weissella cibaria</name>
    <dbReference type="NCBI Taxonomy" id="137591"/>
    <lineage>
        <taxon>Bacteria</taxon>
        <taxon>Bacillati</taxon>
        <taxon>Bacillota</taxon>
        <taxon>Bacilli</taxon>
        <taxon>Lactobacillales</taxon>
        <taxon>Lactobacillaceae</taxon>
        <taxon>Weissella</taxon>
    </lineage>
</organism>
<dbReference type="InterPro" id="IPR012338">
    <property type="entry name" value="Beta-lactam/transpept-like"/>
</dbReference>
<dbReference type="Pfam" id="PF03717">
    <property type="entry name" value="PBP_dimer"/>
    <property type="match status" value="1"/>
</dbReference>
<evidence type="ECO:0000313" key="13">
    <source>
        <dbReference type="EMBL" id="KIU21040.1"/>
    </source>
</evidence>
<protein>
    <submittedName>
        <fullName evidence="13">PenA protein</fullName>
    </submittedName>
</protein>
<dbReference type="EMBL" id="JWHU01000012">
    <property type="protein sequence ID" value="KIU21040.1"/>
    <property type="molecule type" value="Genomic_DNA"/>
</dbReference>
<dbReference type="PATRIC" id="fig|137591.25.peg.768"/>
<dbReference type="InterPro" id="IPR036138">
    <property type="entry name" value="PBP_dimer_sf"/>
</dbReference>
<comment type="caution">
    <text evidence="13">The sequence shown here is derived from an EMBL/GenBank/DDBJ whole genome shotgun (WGS) entry which is preliminary data.</text>
</comment>
<dbReference type="SUPFAM" id="SSF56601">
    <property type="entry name" value="beta-lactamase/transpeptidase-like"/>
    <property type="match status" value="1"/>
</dbReference>
<dbReference type="InterPro" id="IPR005311">
    <property type="entry name" value="PBP_dimer"/>
</dbReference>
<gene>
    <name evidence="13" type="primary">penA</name>
    <name evidence="13" type="ORF">QX99_00796</name>
</gene>
<dbReference type="Pfam" id="PF00905">
    <property type="entry name" value="Transpeptidase"/>
    <property type="match status" value="1"/>
</dbReference>
<feature type="transmembrane region" description="Helical" evidence="10">
    <location>
        <begin position="21"/>
        <end position="41"/>
    </location>
</feature>
<dbReference type="eggNOG" id="COG0768">
    <property type="taxonomic scope" value="Bacteria"/>
</dbReference>
<dbReference type="Gene3D" id="3.90.1310.10">
    <property type="entry name" value="Penicillin-binding protein 2a (Domain 2)"/>
    <property type="match status" value="1"/>
</dbReference>
<keyword evidence="9" id="KW-0961">Cell wall biogenesis/degradation</keyword>
<sequence>MQSPKRRGKRRVSTNGSLSRIPVRLNVLMGIVVLMLGALGWRLATLQITDSAKYKTAVTSAESSVEQVNVQRGMIYDSTGQALVANKGSQAITYTKPKSITESEMYAIANNVGKYLTVDTKQLSTPNYATYYIQDPKRAKRVVEASGTTAAPGTDAYVNALRGYVEKHKKRFPLTDLQKNKAMIYQKMANSYALSTVYLKETDVTQQEIADIGERQSKMPGVKVGIYYTRDYPQGDAIKSLVGGTSTSKSGLPEDSVNSLLTQGYSRDDVVGTSYLEKKYESTLKGTKARVEVTTDKDGNTKETTQYKGQAGDNLTLTINAKFQNDVQDILEKNIPGGNTTGAYAVVINPKTGGIYATAGVNRDYETGKLTADALSTVNQANVVGSVVKPAMITTGFMNGAITPENNTITDQPISVAGTPTKSSWWNRNGSGNMPLTADTALMMSSNTYVMQVMLRLGGLNYFPGMSLGALPTSVYQTMRDGFARFGLGVKTGIDLPGEITGIKGSTTREHIGNALDESFGQYDTYTTMQLAQYVATIANGGYRVRPHIVQSIQSRDTANKVTTTTTIPTEVLGTVGWTKDERDLIWKGMNEVVHSSSGYATGTHLKDVKPEVSAKTGTAETTTNGATTVTSSLISFVPDSDVALAVVIPGTDDADENVNQAIGSQIYAAFWKDVQDAGSANK</sequence>
<keyword evidence="4 10" id="KW-0812">Transmembrane</keyword>
<comment type="subcellular location">
    <subcellularLocation>
        <location evidence="1">Cell membrane</location>
        <topology evidence="1">Single-pass membrane protein</topology>
    </subcellularLocation>
</comment>
<keyword evidence="14" id="KW-1185">Reference proteome</keyword>
<keyword evidence="8 10" id="KW-0472">Membrane</keyword>
<dbReference type="Proteomes" id="UP000032287">
    <property type="component" value="Unassembled WGS sequence"/>
</dbReference>
<evidence type="ECO:0000256" key="6">
    <source>
        <dbReference type="ARBA" id="ARBA00022984"/>
    </source>
</evidence>
<evidence type="ECO:0000256" key="8">
    <source>
        <dbReference type="ARBA" id="ARBA00023136"/>
    </source>
</evidence>
<evidence type="ECO:0000259" key="11">
    <source>
        <dbReference type="Pfam" id="PF00905"/>
    </source>
</evidence>
<keyword evidence="5" id="KW-0133">Cell shape</keyword>
<dbReference type="InterPro" id="IPR050515">
    <property type="entry name" value="Beta-lactam/transpept"/>
</dbReference>
<evidence type="ECO:0000256" key="10">
    <source>
        <dbReference type="SAM" id="Phobius"/>
    </source>
</evidence>
<comment type="similarity">
    <text evidence="2">Belongs to the transpeptidase family.</text>
</comment>
<dbReference type="Gene3D" id="1.10.10.1230">
    <property type="entry name" value="Penicillin-binding protein, N-terminal non-catalytic domain, head sub-domain"/>
    <property type="match status" value="1"/>
</dbReference>
<dbReference type="GO" id="GO:0005886">
    <property type="term" value="C:plasma membrane"/>
    <property type="evidence" value="ECO:0007669"/>
    <property type="project" value="UniProtKB-SubCell"/>
</dbReference>
<name>A0A0D1LL02_9LACO</name>
<evidence type="ECO:0000256" key="1">
    <source>
        <dbReference type="ARBA" id="ARBA00004162"/>
    </source>
</evidence>
<dbReference type="GO" id="GO:0008360">
    <property type="term" value="P:regulation of cell shape"/>
    <property type="evidence" value="ECO:0007669"/>
    <property type="project" value="UniProtKB-KW"/>
</dbReference>
<accession>A0A0D1LL02</accession>
<dbReference type="InterPro" id="IPR001460">
    <property type="entry name" value="PCN-bd_Tpept"/>
</dbReference>
<dbReference type="RefSeq" id="WP_043711043.1">
    <property type="nucleotide sequence ID" value="NZ_JALOCT010000004.1"/>
</dbReference>
<feature type="domain" description="Penicillin-binding protein dimerisation" evidence="12">
    <location>
        <begin position="68"/>
        <end position="304"/>
    </location>
</feature>
<evidence type="ECO:0000256" key="7">
    <source>
        <dbReference type="ARBA" id="ARBA00022989"/>
    </source>
</evidence>
<dbReference type="GO" id="GO:0071972">
    <property type="term" value="F:peptidoglycan L,D-transpeptidase activity"/>
    <property type="evidence" value="ECO:0007669"/>
    <property type="project" value="TreeGrafter"/>
</dbReference>
<keyword evidence="3" id="KW-1003">Cell membrane</keyword>
<dbReference type="SUPFAM" id="SSF56519">
    <property type="entry name" value="Penicillin binding protein dimerisation domain"/>
    <property type="match status" value="1"/>
</dbReference>
<dbReference type="GO" id="GO:0008658">
    <property type="term" value="F:penicillin binding"/>
    <property type="evidence" value="ECO:0007669"/>
    <property type="project" value="InterPro"/>
</dbReference>
<evidence type="ECO:0000256" key="9">
    <source>
        <dbReference type="ARBA" id="ARBA00023316"/>
    </source>
</evidence>
<reference evidence="13 14" key="1">
    <citation type="journal article" date="2015" name="Microbiology (Mosc.)">
        <title>Genomics of the Weissella cibaria species with an examination of its metabolic traits.</title>
        <authorList>
            <person name="Lynch K.M."/>
            <person name="Lucid A."/>
            <person name="Arendt E.K."/>
            <person name="Sleator R.D."/>
            <person name="Lucey B."/>
            <person name="Coffey A."/>
        </authorList>
    </citation>
    <scope>NUCLEOTIDE SEQUENCE [LARGE SCALE GENOMIC DNA]</scope>
    <source>
        <strain evidence="13 14">MG1</strain>
    </source>
</reference>
<dbReference type="AlphaFoldDB" id="A0A0D1LL02"/>
<evidence type="ECO:0000256" key="3">
    <source>
        <dbReference type="ARBA" id="ARBA00022475"/>
    </source>
</evidence>
<keyword evidence="7 10" id="KW-1133">Transmembrane helix</keyword>
<evidence type="ECO:0000259" key="12">
    <source>
        <dbReference type="Pfam" id="PF03717"/>
    </source>
</evidence>
<evidence type="ECO:0000256" key="5">
    <source>
        <dbReference type="ARBA" id="ARBA00022960"/>
    </source>
</evidence>
<dbReference type="PANTHER" id="PTHR30627">
    <property type="entry name" value="PEPTIDOGLYCAN D,D-TRANSPEPTIDASE"/>
    <property type="match status" value="1"/>
</dbReference>
<dbReference type="GO" id="GO:0009252">
    <property type="term" value="P:peptidoglycan biosynthetic process"/>
    <property type="evidence" value="ECO:0007669"/>
    <property type="project" value="UniProtKB-KW"/>
</dbReference>
<evidence type="ECO:0000256" key="4">
    <source>
        <dbReference type="ARBA" id="ARBA00022692"/>
    </source>
</evidence>
<dbReference type="PANTHER" id="PTHR30627:SF2">
    <property type="entry name" value="PEPTIDOGLYCAN D,D-TRANSPEPTIDASE MRDA"/>
    <property type="match status" value="1"/>
</dbReference>
<dbReference type="Gene3D" id="3.40.710.10">
    <property type="entry name" value="DD-peptidase/beta-lactamase superfamily"/>
    <property type="match status" value="1"/>
</dbReference>
<dbReference type="STRING" id="137591.AO080_04470"/>
<feature type="domain" description="Penicillin-binding protein transpeptidase" evidence="11">
    <location>
        <begin position="344"/>
        <end position="668"/>
    </location>
</feature>